<evidence type="ECO:0000256" key="9">
    <source>
        <dbReference type="SAM" id="MobiDB-lite"/>
    </source>
</evidence>
<dbReference type="InParanoid" id="Q6CY60"/>
<comment type="subcellular location">
    <subcellularLocation>
        <location evidence="1">Nucleus</location>
    </subcellularLocation>
</comment>
<evidence type="ECO:0000256" key="3">
    <source>
        <dbReference type="ARBA" id="ARBA00022853"/>
    </source>
</evidence>
<proteinExistence type="predicted"/>
<dbReference type="Gene3D" id="1.20.920.10">
    <property type="entry name" value="Bromodomain-like"/>
    <property type="match status" value="2"/>
</dbReference>
<evidence type="ECO:0000256" key="4">
    <source>
        <dbReference type="ARBA" id="ARBA00023015"/>
    </source>
</evidence>
<dbReference type="FunCoup" id="Q6CY60">
    <property type="interactions" value="355"/>
</dbReference>
<sequence length="559" mass="64566">MAVKRSRSEDPSEEPEQKHSKQNYVPRYTPGKRPRSGALPKVDYVHPLDPTEELIVDLDWTIPKLNLFIAFTLDNLVEAHKALFKHFIKLPSRKFHPQYYYKIDQPISINEIKSRDYEYSGGETKFLLDCELIYKNCLAYNDPDSLIVKNAKQVVYFIKNEVLKVKNATRNFLVNDDVKTRFIAIFDTLLNVTDKQMAEILAEDDDVKLEAASNNNLDDTLNICQPFLELVDKDEYPEYEEVIRLPNSLNLVKNNLELGYYHKIYDFITDVNLTFQNALVFNDEDTTIYSDALKLMKCFSVLIQRRFFPELETAREKGEITLEYDKIEYKQFVQEEEEEEPILSDDDETNEEYNYIEGLGNGYNRGPMSRDYLLGPSKTSKTADSKVENNEPDKPLPLKFNILPVIKKHNIEPKTEPVPYKVIEKIQISSSRSFYEQSIRPLKGLYQNSDNITWFEYIFADGALTQTSHEYAITLPPKQNSITVVSQLSSPVSEDSPAVLIANKDKVNPIPVLDGDKFDESKARYDIKLAEGLNTVTFSVRDSENDRLETAKFWISVLP</sequence>
<dbReference type="InterPro" id="IPR001487">
    <property type="entry name" value="Bromodomain"/>
</dbReference>
<gene>
    <name evidence="11" type="ORF">KLLA0_A02959g</name>
</gene>
<evidence type="ECO:0000256" key="6">
    <source>
        <dbReference type="ARBA" id="ARBA00023163"/>
    </source>
</evidence>
<dbReference type="GO" id="GO:0006368">
    <property type="term" value="P:transcription elongation by RNA polymerase II"/>
    <property type="evidence" value="ECO:0007669"/>
    <property type="project" value="TreeGrafter"/>
</dbReference>
<protein>
    <submittedName>
        <fullName evidence="11">KLLA0A02959p</fullName>
    </submittedName>
</protein>
<accession>Q6CY60</accession>
<keyword evidence="2" id="KW-0677">Repeat</keyword>
<evidence type="ECO:0000256" key="8">
    <source>
        <dbReference type="PROSITE-ProRule" id="PRU00035"/>
    </source>
</evidence>
<organism evidence="11 12">
    <name type="scientific">Kluyveromyces lactis (strain ATCC 8585 / CBS 2359 / DSM 70799 / NBRC 1267 / NRRL Y-1140 / WM37)</name>
    <name type="common">Yeast</name>
    <name type="synonym">Candida sphaerica</name>
    <dbReference type="NCBI Taxonomy" id="284590"/>
    <lineage>
        <taxon>Eukaryota</taxon>
        <taxon>Fungi</taxon>
        <taxon>Dikarya</taxon>
        <taxon>Ascomycota</taxon>
        <taxon>Saccharomycotina</taxon>
        <taxon>Saccharomycetes</taxon>
        <taxon>Saccharomycetales</taxon>
        <taxon>Saccharomycetaceae</taxon>
        <taxon>Kluyveromyces</taxon>
    </lineage>
</organism>
<dbReference type="GO" id="GO:0006338">
    <property type="term" value="P:chromatin remodeling"/>
    <property type="evidence" value="ECO:0007669"/>
    <property type="project" value="InterPro"/>
</dbReference>
<dbReference type="PANTHER" id="PTHR16062:SF13">
    <property type="entry name" value="CHROMATIN STRUCTURE-REMODELING COMPLEX SUBUNIT RSC4"/>
    <property type="match status" value="1"/>
</dbReference>
<dbReference type="KEGG" id="kla:KLLA0_A02959g"/>
<feature type="domain" description="Bromo" evidence="10">
    <location>
        <begin position="79"/>
        <end position="148"/>
    </location>
</feature>
<dbReference type="CDD" id="cd04369">
    <property type="entry name" value="Bromodomain"/>
    <property type="match status" value="2"/>
</dbReference>
<evidence type="ECO:0000313" key="11">
    <source>
        <dbReference type="EMBL" id="CAH02717.1"/>
    </source>
</evidence>
<dbReference type="STRING" id="284590.Q6CY60"/>
<dbReference type="Proteomes" id="UP000000598">
    <property type="component" value="Chromosome A"/>
</dbReference>
<feature type="region of interest" description="Disordered" evidence="9">
    <location>
        <begin position="370"/>
        <end position="392"/>
    </location>
</feature>
<dbReference type="GO" id="GO:0016586">
    <property type="term" value="C:RSC-type complex"/>
    <property type="evidence" value="ECO:0007669"/>
    <property type="project" value="InterPro"/>
</dbReference>
<evidence type="ECO:0000256" key="2">
    <source>
        <dbReference type="ARBA" id="ARBA00022737"/>
    </source>
</evidence>
<dbReference type="AlphaFoldDB" id="Q6CY60"/>
<dbReference type="GO" id="GO:0003682">
    <property type="term" value="F:chromatin binding"/>
    <property type="evidence" value="ECO:0007669"/>
    <property type="project" value="TreeGrafter"/>
</dbReference>
<name>Q6CY60_KLULA</name>
<dbReference type="PANTHER" id="PTHR16062">
    <property type="entry name" value="SWI/SNF-RELATED"/>
    <property type="match status" value="1"/>
</dbReference>
<dbReference type="PROSITE" id="PS50014">
    <property type="entry name" value="BROMODOMAIN_2"/>
    <property type="match status" value="2"/>
</dbReference>
<dbReference type="HOGENOM" id="CLU_441492_0_0_1"/>
<keyword evidence="12" id="KW-1185">Reference proteome</keyword>
<reference evidence="11 12" key="1">
    <citation type="journal article" date="2004" name="Nature">
        <title>Genome evolution in yeasts.</title>
        <authorList>
            <consortium name="Genolevures"/>
            <person name="Dujon B."/>
            <person name="Sherman D."/>
            <person name="Fischer G."/>
            <person name="Durrens P."/>
            <person name="Casaregola S."/>
            <person name="Lafontaine I."/>
            <person name="de Montigny J."/>
            <person name="Marck C."/>
            <person name="Neuveglise C."/>
            <person name="Talla E."/>
            <person name="Goffard N."/>
            <person name="Frangeul L."/>
            <person name="Aigle M."/>
            <person name="Anthouard V."/>
            <person name="Babour A."/>
            <person name="Barbe V."/>
            <person name="Barnay S."/>
            <person name="Blanchin S."/>
            <person name="Beckerich J.M."/>
            <person name="Beyne E."/>
            <person name="Bleykasten C."/>
            <person name="Boisrame A."/>
            <person name="Boyer J."/>
            <person name="Cattolico L."/>
            <person name="Confanioleri F."/>
            <person name="de Daruvar A."/>
            <person name="Despons L."/>
            <person name="Fabre E."/>
            <person name="Fairhead C."/>
            <person name="Ferry-Dumazet H."/>
            <person name="Groppi A."/>
            <person name="Hantraye F."/>
            <person name="Hennequin C."/>
            <person name="Jauniaux N."/>
            <person name="Joyet P."/>
            <person name="Kachouri R."/>
            <person name="Kerrest A."/>
            <person name="Koszul R."/>
            <person name="Lemaire M."/>
            <person name="Lesur I."/>
            <person name="Ma L."/>
            <person name="Muller H."/>
            <person name="Nicaud J.M."/>
            <person name="Nikolski M."/>
            <person name="Oztas S."/>
            <person name="Ozier-Kalogeropoulos O."/>
            <person name="Pellenz S."/>
            <person name="Potier S."/>
            <person name="Richard G.F."/>
            <person name="Straub M.L."/>
            <person name="Suleau A."/>
            <person name="Swennene D."/>
            <person name="Tekaia F."/>
            <person name="Wesolowski-Louvel M."/>
            <person name="Westhof E."/>
            <person name="Wirth B."/>
            <person name="Zeniou-Meyer M."/>
            <person name="Zivanovic I."/>
            <person name="Bolotin-Fukuhara M."/>
            <person name="Thierry A."/>
            <person name="Bouchier C."/>
            <person name="Caudron B."/>
            <person name="Scarpelli C."/>
            <person name="Gaillardin C."/>
            <person name="Weissenbach J."/>
            <person name="Wincker P."/>
            <person name="Souciet J.L."/>
        </authorList>
    </citation>
    <scope>NUCLEOTIDE SEQUENCE [LARGE SCALE GENOMIC DNA]</scope>
    <source>
        <strain evidence="12">ATCC 8585 / CBS 2359 / DSM 70799 / NBRC 1267 / NRRL Y-1140 / WM37</strain>
    </source>
</reference>
<dbReference type="InterPro" id="IPR054551">
    <property type="entry name" value="RSC4_Ig-like"/>
</dbReference>
<dbReference type="EMBL" id="CR382121">
    <property type="protein sequence ID" value="CAH02717.1"/>
    <property type="molecule type" value="Genomic_DNA"/>
</dbReference>
<evidence type="ECO:0000256" key="7">
    <source>
        <dbReference type="ARBA" id="ARBA00023242"/>
    </source>
</evidence>
<dbReference type="InterPro" id="IPR037382">
    <property type="entry name" value="Rsc/polybromo"/>
</dbReference>
<keyword evidence="5 8" id="KW-0103">Bromodomain</keyword>
<evidence type="ECO:0000256" key="5">
    <source>
        <dbReference type="ARBA" id="ARBA00023117"/>
    </source>
</evidence>
<dbReference type="PaxDb" id="284590-Q6CY60"/>
<keyword evidence="6" id="KW-0804">Transcription</keyword>
<feature type="compositionally biased region" description="Basic and acidic residues" evidence="9">
    <location>
        <begin position="1"/>
        <end position="19"/>
    </location>
</feature>
<dbReference type="SMART" id="SM00297">
    <property type="entry name" value="BROMO"/>
    <property type="match status" value="2"/>
</dbReference>
<dbReference type="eggNOG" id="KOG1827">
    <property type="taxonomic scope" value="Eukaryota"/>
</dbReference>
<dbReference type="OMA" id="HFEGLGN"/>
<feature type="region of interest" description="Disordered" evidence="9">
    <location>
        <begin position="1"/>
        <end position="40"/>
    </location>
</feature>
<dbReference type="InterPro" id="IPR036427">
    <property type="entry name" value="Bromodomain-like_sf"/>
</dbReference>
<evidence type="ECO:0000313" key="12">
    <source>
        <dbReference type="Proteomes" id="UP000000598"/>
    </source>
</evidence>
<dbReference type="Pfam" id="PF24189">
    <property type="entry name" value="Ig_RSC4"/>
    <property type="match status" value="1"/>
</dbReference>
<dbReference type="Pfam" id="PF00439">
    <property type="entry name" value="Bromodomain"/>
    <property type="match status" value="2"/>
</dbReference>
<keyword evidence="4" id="KW-0805">Transcription regulation</keyword>
<feature type="compositionally biased region" description="Basic and acidic residues" evidence="9">
    <location>
        <begin position="381"/>
        <end position="392"/>
    </location>
</feature>
<evidence type="ECO:0000259" key="10">
    <source>
        <dbReference type="PROSITE" id="PS50014"/>
    </source>
</evidence>
<feature type="domain" description="Bromo" evidence="10">
    <location>
        <begin position="219"/>
        <end position="289"/>
    </location>
</feature>
<keyword evidence="7" id="KW-0539">Nucleus</keyword>
<evidence type="ECO:0000256" key="1">
    <source>
        <dbReference type="ARBA" id="ARBA00004123"/>
    </source>
</evidence>
<dbReference type="PRINTS" id="PR00503">
    <property type="entry name" value="BROMODOMAIN"/>
</dbReference>
<dbReference type="SUPFAM" id="SSF47370">
    <property type="entry name" value="Bromodomain"/>
    <property type="match status" value="2"/>
</dbReference>
<keyword evidence="3" id="KW-0156">Chromatin regulator</keyword>